<feature type="chain" id="PRO_5040135291" evidence="1">
    <location>
        <begin position="17"/>
        <end position="116"/>
    </location>
</feature>
<dbReference type="AlphaFoldDB" id="A0A9P7QLM3"/>
<keyword evidence="3" id="KW-1185">Reference proteome</keyword>
<evidence type="ECO:0000313" key="2">
    <source>
        <dbReference type="EMBL" id="KAG6296254.1"/>
    </source>
</evidence>
<keyword evidence="1" id="KW-0732">Signal</keyword>
<proteinExistence type="predicted"/>
<name>A0A9P7QLM3_9HYPO</name>
<sequence>MRAFSLLTLLLPFVAANTHHQCDCWTWSAGGDWIQNAELTHYICQKWPTHTYFDDKSNRCKTAEGFVLDGDIWEADCIEYGTKQGYYPVRADGSIDDSVSKKMTVGAATGSCPNRG</sequence>
<gene>
    <name evidence="2" type="ORF">E4U09_001836</name>
</gene>
<accession>A0A9P7QLM3</accession>
<feature type="signal peptide" evidence="1">
    <location>
        <begin position="1"/>
        <end position="16"/>
    </location>
</feature>
<evidence type="ECO:0000256" key="1">
    <source>
        <dbReference type="SAM" id="SignalP"/>
    </source>
</evidence>
<comment type="caution">
    <text evidence="2">The sequence shown here is derived from an EMBL/GenBank/DDBJ whole genome shotgun (WGS) entry which is preliminary data.</text>
</comment>
<organism evidence="2 3">
    <name type="scientific">Claviceps aff. purpurea</name>
    <dbReference type="NCBI Taxonomy" id="1967640"/>
    <lineage>
        <taxon>Eukaryota</taxon>
        <taxon>Fungi</taxon>
        <taxon>Dikarya</taxon>
        <taxon>Ascomycota</taxon>
        <taxon>Pezizomycotina</taxon>
        <taxon>Sordariomycetes</taxon>
        <taxon>Hypocreomycetidae</taxon>
        <taxon>Hypocreales</taxon>
        <taxon>Clavicipitaceae</taxon>
        <taxon>Claviceps</taxon>
    </lineage>
</organism>
<protein>
    <submittedName>
        <fullName evidence="2">Uncharacterized protein</fullName>
    </submittedName>
</protein>
<dbReference type="EMBL" id="SRRH01000174">
    <property type="protein sequence ID" value="KAG6296254.1"/>
    <property type="molecule type" value="Genomic_DNA"/>
</dbReference>
<evidence type="ECO:0000313" key="3">
    <source>
        <dbReference type="Proteomes" id="UP000707071"/>
    </source>
</evidence>
<dbReference type="Proteomes" id="UP000707071">
    <property type="component" value="Unassembled WGS sequence"/>
</dbReference>
<reference evidence="2 3" key="1">
    <citation type="journal article" date="2020" name="bioRxiv">
        <title>Whole genome comparisons of ergot fungi reveals the divergence and evolution of species within the genus Claviceps are the result of varying mechanisms driving genome evolution and host range expansion.</title>
        <authorList>
            <person name="Wyka S.A."/>
            <person name="Mondo S.J."/>
            <person name="Liu M."/>
            <person name="Dettman J."/>
            <person name="Nalam V."/>
            <person name="Broders K.D."/>
        </authorList>
    </citation>
    <scope>NUCLEOTIDE SEQUENCE [LARGE SCALE GENOMIC DNA]</scope>
    <source>
        <strain evidence="2 3">Clav52</strain>
    </source>
</reference>